<keyword evidence="1" id="KW-1133">Transmembrane helix</keyword>
<dbReference type="VEuPathDB" id="TrichDB:TVAG_TEG_DS113597_1_3"/>
<evidence type="ECO:0000313" key="2">
    <source>
        <dbReference type="EMBL" id="EAY00537.1"/>
    </source>
</evidence>
<proteinExistence type="predicted"/>
<sequence length="188" mass="21922">MFTYIREQNNGQNPLTCKAIDVYISNGYSGRTSNLFEYSKTGHGWGLSEVTNNFISFDFKENKISLEAYTIKSGYASGGSYWNHPVDFAIEGSNDNIEWSMIDDKPNNMDIGADDKVYTWKCNKSPLYRYIRFRLRSISYGGYLFTDHFEFFGSINTMNNDNIKYHISCNFMYYIIFHIPLIDLFFLS</sequence>
<reference evidence="2" key="2">
    <citation type="journal article" date="2007" name="Science">
        <title>Draft genome sequence of the sexually transmitted pathogen Trichomonas vaginalis.</title>
        <authorList>
            <person name="Carlton J.M."/>
            <person name="Hirt R.P."/>
            <person name="Silva J.C."/>
            <person name="Delcher A.L."/>
            <person name="Schatz M."/>
            <person name="Zhao Q."/>
            <person name="Wortman J.R."/>
            <person name="Bidwell S.L."/>
            <person name="Alsmark U.C.M."/>
            <person name="Besteiro S."/>
            <person name="Sicheritz-Ponten T."/>
            <person name="Noel C.J."/>
            <person name="Dacks J.B."/>
            <person name="Foster P.G."/>
            <person name="Simillion C."/>
            <person name="Van de Peer Y."/>
            <person name="Miranda-Saavedra D."/>
            <person name="Barton G.J."/>
            <person name="Westrop G.D."/>
            <person name="Mueller S."/>
            <person name="Dessi D."/>
            <person name="Fiori P.L."/>
            <person name="Ren Q."/>
            <person name="Paulsen I."/>
            <person name="Zhang H."/>
            <person name="Bastida-Corcuera F.D."/>
            <person name="Simoes-Barbosa A."/>
            <person name="Brown M.T."/>
            <person name="Hayes R.D."/>
            <person name="Mukherjee M."/>
            <person name="Okumura C.Y."/>
            <person name="Schneider R."/>
            <person name="Smith A.J."/>
            <person name="Vanacova S."/>
            <person name="Villalvazo M."/>
            <person name="Haas B.J."/>
            <person name="Pertea M."/>
            <person name="Feldblyum T.V."/>
            <person name="Utterback T.R."/>
            <person name="Shu C.L."/>
            <person name="Osoegawa K."/>
            <person name="de Jong P.J."/>
            <person name="Hrdy I."/>
            <person name="Horvathova L."/>
            <person name="Zubacova Z."/>
            <person name="Dolezal P."/>
            <person name="Malik S.B."/>
            <person name="Logsdon J.M. Jr."/>
            <person name="Henze K."/>
            <person name="Gupta A."/>
            <person name="Wang C.C."/>
            <person name="Dunne R.L."/>
            <person name="Upcroft J.A."/>
            <person name="Upcroft P."/>
            <person name="White O."/>
            <person name="Salzberg S.L."/>
            <person name="Tang P."/>
            <person name="Chiu C.-H."/>
            <person name="Lee Y.-S."/>
            <person name="Embley T.M."/>
            <person name="Coombs G.H."/>
            <person name="Mottram J.C."/>
            <person name="Tachezy J."/>
            <person name="Fraser-Liggett C.M."/>
            <person name="Johnson P.J."/>
        </authorList>
    </citation>
    <scope>NUCLEOTIDE SEQUENCE [LARGE SCALE GENOMIC DNA]</scope>
    <source>
        <strain evidence="2">G3</strain>
    </source>
</reference>
<evidence type="ECO:0000256" key="1">
    <source>
        <dbReference type="SAM" id="Phobius"/>
    </source>
</evidence>
<dbReference type="VEuPathDB" id="TrichDB:TVAGG3_0245250"/>
<evidence type="ECO:0008006" key="4">
    <source>
        <dbReference type="Google" id="ProtNLM"/>
    </source>
</evidence>
<feature type="transmembrane region" description="Helical" evidence="1">
    <location>
        <begin position="171"/>
        <end position="187"/>
    </location>
</feature>
<name>A2F3F7_TRIV3</name>
<keyword evidence="3" id="KW-1185">Reference proteome</keyword>
<dbReference type="InParanoid" id="A2F3F7"/>
<dbReference type="Gene3D" id="2.60.120.260">
    <property type="entry name" value="Galactose-binding domain-like"/>
    <property type="match status" value="1"/>
</dbReference>
<dbReference type="SMR" id="A2F3F7"/>
<gene>
    <name evidence="2" type="ORF">TVAG_286740</name>
</gene>
<keyword evidence="1" id="KW-0812">Transmembrane</keyword>
<protein>
    <recommendedName>
        <fullName evidence="4">F5/8 type C domain-containing protein</fullName>
    </recommendedName>
</protein>
<dbReference type="SUPFAM" id="SSF49785">
    <property type="entry name" value="Galactose-binding domain-like"/>
    <property type="match status" value="1"/>
</dbReference>
<dbReference type="OrthoDB" id="10645655at2759"/>
<dbReference type="AlphaFoldDB" id="A2F3F7"/>
<dbReference type="RefSeq" id="XP_001313466.1">
    <property type="nucleotide sequence ID" value="XM_001313465.1"/>
</dbReference>
<keyword evidence="1" id="KW-0472">Membrane</keyword>
<dbReference type="Proteomes" id="UP000001542">
    <property type="component" value="Unassembled WGS sequence"/>
</dbReference>
<dbReference type="EMBL" id="DS113597">
    <property type="protein sequence ID" value="EAY00537.1"/>
    <property type="molecule type" value="Genomic_DNA"/>
</dbReference>
<accession>A2F3F7</accession>
<dbReference type="InterPro" id="IPR008979">
    <property type="entry name" value="Galactose-bd-like_sf"/>
</dbReference>
<reference evidence="2" key="1">
    <citation type="submission" date="2006-10" db="EMBL/GenBank/DDBJ databases">
        <authorList>
            <person name="Amadeo P."/>
            <person name="Zhao Q."/>
            <person name="Wortman J."/>
            <person name="Fraser-Liggett C."/>
            <person name="Carlton J."/>
        </authorList>
    </citation>
    <scope>NUCLEOTIDE SEQUENCE</scope>
    <source>
        <strain evidence="2">G3</strain>
    </source>
</reference>
<evidence type="ECO:0000313" key="3">
    <source>
        <dbReference type="Proteomes" id="UP000001542"/>
    </source>
</evidence>
<dbReference type="KEGG" id="tva:4758360"/>
<organism evidence="2 3">
    <name type="scientific">Trichomonas vaginalis (strain ATCC PRA-98 / G3)</name>
    <dbReference type="NCBI Taxonomy" id="412133"/>
    <lineage>
        <taxon>Eukaryota</taxon>
        <taxon>Metamonada</taxon>
        <taxon>Parabasalia</taxon>
        <taxon>Trichomonadida</taxon>
        <taxon>Trichomonadidae</taxon>
        <taxon>Trichomonas</taxon>
    </lineage>
</organism>